<dbReference type="AlphaFoldDB" id="D2UD05"/>
<name>D2UD05_XANAP</name>
<dbReference type="eggNOG" id="COG4585">
    <property type="taxonomic scope" value="Bacteria"/>
</dbReference>
<dbReference type="InterPro" id="IPR036890">
    <property type="entry name" value="HATPase_C_sf"/>
</dbReference>
<evidence type="ECO:0000256" key="1">
    <source>
        <dbReference type="ARBA" id="ARBA00022679"/>
    </source>
</evidence>
<proteinExistence type="predicted"/>
<dbReference type="Gene3D" id="1.20.5.1930">
    <property type="match status" value="1"/>
</dbReference>
<dbReference type="RefSeq" id="WP_012915425.1">
    <property type="nucleotide sequence ID" value="NC_013722.1"/>
</dbReference>
<evidence type="ECO:0000256" key="2">
    <source>
        <dbReference type="ARBA" id="ARBA00022777"/>
    </source>
</evidence>
<dbReference type="PATRIC" id="fig|29447.3.peg.891"/>
<keyword evidence="4" id="KW-0472">Membrane</keyword>
<dbReference type="CDD" id="cd16917">
    <property type="entry name" value="HATPase_UhpB-NarQ-NarX-like"/>
    <property type="match status" value="1"/>
</dbReference>
<keyword evidence="4" id="KW-1133">Transmembrane helix</keyword>
<feature type="transmembrane region" description="Helical" evidence="4">
    <location>
        <begin position="379"/>
        <end position="398"/>
    </location>
</feature>
<feature type="domain" description="Histidine kinase/HSP90-like ATPase" evidence="5">
    <location>
        <begin position="300"/>
        <end position="383"/>
    </location>
</feature>
<feature type="transmembrane region" description="Helical" evidence="4">
    <location>
        <begin position="45"/>
        <end position="62"/>
    </location>
</feature>
<evidence type="ECO:0000256" key="3">
    <source>
        <dbReference type="ARBA" id="ARBA00023012"/>
    </source>
</evidence>
<keyword evidence="3" id="KW-0902">Two-component regulatory system</keyword>
<dbReference type="Proteomes" id="UP000001890">
    <property type="component" value="Chromosome"/>
</dbReference>
<evidence type="ECO:0000259" key="6">
    <source>
        <dbReference type="Pfam" id="PF07730"/>
    </source>
</evidence>
<reference evidence="7 8" key="1">
    <citation type="journal article" date="2009" name="BMC Genomics">
        <title>The complete genome sequence of Xanthomonas albilineans provides new insights into the reductive genome evolution of the xylem-limited Xanthomonadaceae.</title>
        <authorList>
            <person name="Pieretti I."/>
            <person name="Royer M."/>
            <person name="Barbe V."/>
            <person name="Carrere S."/>
            <person name="Koebnik R."/>
            <person name="Cociancich S."/>
            <person name="Couloux A."/>
            <person name="Darrasse A."/>
            <person name="Gouzy J."/>
            <person name="Jacques M.A."/>
            <person name="Lauber E."/>
            <person name="Manceau C."/>
            <person name="Mangenot S."/>
            <person name="Poussier S."/>
            <person name="Segurens B."/>
            <person name="Szurek B."/>
            <person name="Verdier V."/>
            <person name="Arlat M."/>
            <person name="Rott P."/>
        </authorList>
    </citation>
    <scope>NUCLEOTIDE SEQUENCE [LARGE SCALE GENOMIC DNA]</scope>
    <source>
        <strain evidence="8">GPE PC73 / CFBP 7063</strain>
    </source>
</reference>
<dbReference type="PANTHER" id="PTHR24421:SF59">
    <property type="entry name" value="OXYGEN SENSOR HISTIDINE KINASE NREB"/>
    <property type="match status" value="1"/>
</dbReference>
<dbReference type="OrthoDB" id="9797605at2"/>
<keyword evidence="1" id="KW-0808">Transferase</keyword>
<keyword evidence="4 7" id="KW-0812">Transmembrane</keyword>
<evidence type="ECO:0000313" key="7">
    <source>
        <dbReference type="EMBL" id="CBA15415.1"/>
    </source>
</evidence>
<dbReference type="Gene3D" id="3.30.565.10">
    <property type="entry name" value="Histidine kinase-like ATPase, C-terminal domain"/>
    <property type="match status" value="1"/>
</dbReference>
<evidence type="ECO:0000313" key="8">
    <source>
        <dbReference type="Proteomes" id="UP000001890"/>
    </source>
</evidence>
<organism evidence="7 8">
    <name type="scientific">Xanthomonas albilineans (strain GPE PC73 / CFBP 7063)</name>
    <dbReference type="NCBI Taxonomy" id="380358"/>
    <lineage>
        <taxon>Bacteria</taxon>
        <taxon>Pseudomonadati</taxon>
        <taxon>Pseudomonadota</taxon>
        <taxon>Gammaproteobacteria</taxon>
        <taxon>Lysobacterales</taxon>
        <taxon>Lysobacteraceae</taxon>
        <taxon>Xanthomonas</taxon>
    </lineage>
</organism>
<dbReference type="GeneID" id="57876218"/>
<feature type="transmembrane region" description="Helical" evidence="4">
    <location>
        <begin position="74"/>
        <end position="92"/>
    </location>
</feature>
<keyword evidence="2" id="KW-0418">Kinase</keyword>
<dbReference type="InterPro" id="IPR011712">
    <property type="entry name" value="Sig_transdc_His_kin_sub3_dim/P"/>
</dbReference>
<gene>
    <name evidence="7" type="ordered locus">XALc_0897</name>
</gene>
<dbReference type="SUPFAM" id="SSF55874">
    <property type="entry name" value="ATPase domain of HSP90 chaperone/DNA topoisomerase II/histidine kinase"/>
    <property type="match status" value="1"/>
</dbReference>
<evidence type="ECO:0000256" key="4">
    <source>
        <dbReference type="SAM" id="Phobius"/>
    </source>
</evidence>
<dbReference type="STRING" id="380358.XALC_0897"/>
<dbReference type="PANTHER" id="PTHR24421">
    <property type="entry name" value="NITRATE/NITRITE SENSOR PROTEIN NARX-RELATED"/>
    <property type="match status" value="1"/>
</dbReference>
<dbReference type="GO" id="GO:0046983">
    <property type="term" value="F:protein dimerization activity"/>
    <property type="evidence" value="ECO:0007669"/>
    <property type="project" value="InterPro"/>
</dbReference>
<feature type="domain" description="Signal transduction histidine kinase subgroup 3 dimerisation and phosphoacceptor" evidence="6">
    <location>
        <begin position="198"/>
        <end position="260"/>
    </location>
</feature>
<dbReference type="GO" id="GO:0000155">
    <property type="term" value="F:phosphorelay sensor kinase activity"/>
    <property type="evidence" value="ECO:0007669"/>
    <property type="project" value="InterPro"/>
</dbReference>
<dbReference type="EMBL" id="FP565176">
    <property type="protein sequence ID" value="CBA15415.1"/>
    <property type="molecule type" value="Genomic_DNA"/>
</dbReference>
<dbReference type="Pfam" id="PF02518">
    <property type="entry name" value="HATPase_c"/>
    <property type="match status" value="1"/>
</dbReference>
<dbReference type="InterPro" id="IPR050482">
    <property type="entry name" value="Sensor_HK_TwoCompSys"/>
</dbReference>
<dbReference type="Pfam" id="PF07730">
    <property type="entry name" value="HisKA_3"/>
    <property type="match status" value="1"/>
</dbReference>
<dbReference type="GO" id="GO:0016020">
    <property type="term" value="C:membrane"/>
    <property type="evidence" value="ECO:0007669"/>
    <property type="project" value="InterPro"/>
</dbReference>
<evidence type="ECO:0000259" key="5">
    <source>
        <dbReference type="Pfam" id="PF02518"/>
    </source>
</evidence>
<dbReference type="InterPro" id="IPR003594">
    <property type="entry name" value="HATPase_dom"/>
</dbReference>
<accession>D2UD05</accession>
<feature type="transmembrane region" description="Helical" evidence="4">
    <location>
        <begin position="149"/>
        <end position="166"/>
    </location>
</feature>
<feature type="transmembrane region" description="Helical" evidence="4">
    <location>
        <begin position="12"/>
        <end position="33"/>
    </location>
</feature>
<sequence>MLGNLSHTRVLRYAGLFTWAIIAMPLVYSYLVPIEDGVQPAGHEVRWVFAAYLGFGISYFWLTRGLSSGGYSRWYDRLILLLLTGFALAVSYFNGSGLGSIMMMVTAGVIPWMLPTRIGVVWLLLSQLAVLPVYHLIMQFPLFDSLMQSLLYGGFCVFIFVTGLVARQQTEAREQQRQLNAELRATRALLAESARVNERTRISRELHDLLGHHLTALSLNLEVAGHITEGRAQEHVQQAHTLAKLLLTDVREAVSQLRDSGAIDLAAALRPLAERVPDLQIHLHVEEPLTVEDPERAHVLLRCTQEVITNAVRHAWAKNLWIRVSRDGPQVVIQAYDDGRGCQTLLPGNGLRGMRERLSQCGGDLEIEASSGAGFRLRAVVPVGVTLALLLPVVLPGVL</sequence>
<keyword evidence="8" id="KW-1185">Reference proteome</keyword>
<dbReference type="KEGG" id="xal:XALC_0897"/>
<protein>
    <submittedName>
        <fullName evidence="7">Putative two-component system sensor transmembrane protein</fullName>
    </submittedName>
</protein>